<name>A0ACB8AZ47_9AGAM</name>
<organism evidence="1 2">
    <name type="scientific">Leucogyrophana mollusca</name>
    <dbReference type="NCBI Taxonomy" id="85980"/>
    <lineage>
        <taxon>Eukaryota</taxon>
        <taxon>Fungi</taxon>
        <taxon>Dikarya</taxon>
        <taxon>Basidiomycota</taxon>
        <taxon>Agaricomycotina</taxon>
        <taxon>Agaricomycetes</taxon>
        <taxon>Agaricomycetidae</taxon>
        <taxon>Boletales</taxon>
        <taxon>Boletales incertae sedis</taxon>
        <taxon>Leucogyrophana</taxon>
    </lineage>
</organism>
<proteinExistence type="predicted"/>
<evidence type="ECO:0000313" key="1">
    <source>
        <dbReference type="EMBL" id="KAH7918582.1"/>
    </source>
</evidence>
<protein>
    <submittedName>
        <fullName evidence="1">Uncharacterized protein</fullName>
    </submittedName>
</protein>
<sequence>MLEVTQREDEPANVALIQAGYLGCSALQPTTAISLKTLEIYHQMRRRQASFSIQSIVKVLCSLHNIPYSQTYRNQFSSAFDAYLAILHGVRTLTDQALKRDTPSWRMLHACPPCGYKVDGEPALVPARLHSMDGNMSVMRVNGAGHADQRIFYSDYLITPTDVDRFKDNVRTQPGTCARDVTSAPKQAQPTGDVDSVCTDNWKTANTISENTTQVFDQTGIFVCACRHGIIETLVEMRNSGELAKYALATINKLLDVYGYDGAMAYDIGCSFSTTASNSSISEKVRGLRHRFIVNAFHGHTHNRLCQLHFLPLYLLGLGIEDFETCERIFSASNAVARLIRHTSYFHYLQFLDLHFLQWDQDRYADLSRFIYNNYVQALGIIARNSGELETFKALRHLTDSDFENWLTEEEDYLANAAKEPPEDTLAVGYVEALQALQKADGLTTVQFMTYTPASFTSETGLTQQSKQFTRASKAERKTAQRCLELKMNVVKDYERRLAIMERWTPGNDAYANTVDYIKNREFIRAVKELEVLVVQRLFELAKANLAGTGYKLRKHISNAITRRSAAVRTALTKYNNLAVLQTPPRPTLEYNEVASFAWLSEFEILKHSRHNIQTKPWANIQNREFTTKYYKLRQAKEEVQRLNVEIERLRHWIRDEDDHFSSVITELAEAQPHLLREIAAMYRERVRVNRAHSARLDAIEALEGFTGIRHCRAAGDEAGTQPGDDVTEVEEDDGLIGTALRLESCIL</sequence>
<evidence type="ECO:0000313" key="2">
    <source>
        <dbReference type="Proteomes" id="UP000790709"/>
    </source>
</evidence>
<reference evidence="1" key="1">
    <citation type="journal article" date="2021" name="New Phytol.">
        <title>Evolutionary innovations through gain and loss of genes in the ectomycorrhizal Boletales.</title>
        <authorList>
            <person name="Wu G."/>
            <person name="Miyauchi S."/>
            <person name="Morin E."/>
            <person name="Kuo A."/>
            <person name="Drula E."/>
            <person name="Varga T."/>
            <person name="Kohler A."/>
            <person name="Feng B."/>
            <person name="Cao Y."/>
            <person name="Lipzen A."/>
            <person name="Daum C."/>
            <person name="Hundley H."/>
            <person name="Pangilinan J."/>
            <person name="Johnson J."/>
            <person name="Barry K."/>
            <person name="LaButti K."/>
            <person name="Ng V."/>
            <person name="Ahrendt S."/>
            <person name="Min B."/>
            <person name="Choi I.G."/>
            <person name="Park H."/>
            <person name="Plett J.M."/>
            <person name="Magnuson J."/>
            <person name="Spatafora J.W."/>
            <person name="Nagy L.G."/>
            <person name="Henrissat B."/>
            <person name="Grigoriev I.V."/>
            <person name="Yang Z.L."/>
            <person name="Xu J."/>
            <person name="Martin F.M."/>
        </authorList>
    </citation>
    <scope>NUCLEOTIDE SEQUENCE</scope>
    <source>
        <strain evidence="1">KUC20120723A-06</strain>
    </source>
</reference>
<gene>
    <name evidence="1" type="ORF">BV22DRAFT_1024367</name>
</gene>
<keyword evidence="2" id="KW-1185">Reference proteome</keyword>
<accession>A0ACB8AZ47</accession>
<dbReference type="Proteomes" id="UP000790709">
    <property type="component" value="Unassembled WGS sequence"/>
</dbReference>
<dbReference type="EMBL" id="MU266764">
    <property type="protein sequence ID" value="KAH7918582.1"/>
    <property type="molecule type" value="Genomic_DNA"/>
</dbReference>
<comment type="caution">
    <text evidence="1">The sequence shown here is derived from an EMBL/GenBank/DDBJ whole genome shotgun (WGS) entry which is preliminary data.</text>
</comment>